<evidence type="ECO:0000313" key="9">
    <source>
        <dbReference type="EMBL" id="JAC77221.1"/>
    </source>
</evidence>
<name>A0A061S362_9CHLO</name>
<dbReference type="GO" id="GO:0008237">
    <property type="term" value="F:metallopeptidase activity"/>
    <property type="evidence" value="ECO:0007669"/>
    <property type="project" value="UniProtKB-KW"/>
</dbReference>
<comment type="similarity">
    <text evidence="1">Belongs to the peptidase M16 family.</text>
</comment>
<dbReference type="PANTHER" id="PTHR43690:SF33">
    <property type="entry name" value="STROMAL PROCESSING PEPTIDASE, CHLOROPLASTIC"/>
    <property type="match status" value="1"/>
</dbReference>
<dbReference type="Pfam" id="PF00675">
    <property type="entry name" value="Peptidase_M16"/>
    <property type="match status" value="1"/>
</dbReference>
<dbReference type="SUPFAM" id="SSF63411">
    <property type="entry name" value="LuxS/MPP-like metallohydrolase"/>
    <property type="match status" value="3"/>
</dbReference>
<accession>A0A061S362</accession>
<dbReference type="GO" id="GO:0046872">
    <property type="term" value="F:metal ion binding"/>
    <property type="evidence" value="ECO:0007669"/>
    <property type="project" value="InterPro"/>
</dbReference>
<sequence>MASFSVQAVATTAGPWPRNASRRIAYGSRRLTNMSPTKCSLRKSLRRGALRTPTRDVLSQLRCSRLPVQSISAGNQKFDAPRGNDLSSRWVTQPLWRPKGGLFVSSRRGRQMTLLAAIVNDSTEAASLLSKELPKHPDLVQGQLDNGMKYVILPNAVPPQRFEAHLEVHVGSVDEKEDEQGMAHIVEHVTFLGSKKRDSLLGTGARSNAYTDFHHTVFHVHSPQTNITTGNRMLPQVMEVLREIAFEPQFLASRIEKERRAVLAEAQMMNTIEYRVDCQLLRYLHEENALGYRFPIGKTDQIKRWPGDKLRAFHKRWYFPANTTLYVVGELDGGVEGTVALIESTFGGVPAGREDPPAGEAPAPSAGNGDQAEAPLGPLKHRHELRPPVEHRMGVGPVEGGAGHAPAPVSIFRHSLLQYFMLSILCKVPVQPVKTFQDMKYMFMVRIMLSVLQFRLSSRYTEGNPPFIAIDLDHSDSAREGCAVSTLTITSEPKDWRGAVSVAQQEVRRLQQFGVTRSELERYRDVLLRDSAQMASQAESIPSVDNLDFVMENLALSHVVMDHKQGHEVLVRIADSITIEETNAVARSLLSFVSHYGKEDQAAAEAEASPEEWMQFGATRATSIVACIPAFMDESGHSTGGGMPLTRGASLTTTEHVDVSANIDSVSSDEDEDPDAEEVPEGAVRFDITAEDIQQALMEDSVEVEAMEEIDVPDHLVPEEELQRLMLDLRPTFVPLEGPGATGEVLAPTDPHTGITQRRLSNGITVNYRHTTNEPRGAMLRLTACGGRSCESGGASPGGIGAISIGTRTLSESGAVGSWRREQVELFCISKLVNCVLEASDEMIFMDFHFPVTDGGMDAMFELLHLFIREPRWEDSAMERSKQIFLSHYRSLPKSLERATADRLIGVMLGNDRRFMDANPQEIEALTLEGMRRTVMDQIVTSNLEISIVGDFDESSLDDKLLKYLGTIPPSARLPNISCSPLTVQTVSPELQHQQWHLKDSDERAIAIIAGPAPGRWNAISRQMIQAGATQESLAAGQIVPPLDPEAAAQTPDAAASIRRAHPLYSSVTLMLLSEIINSRLFTTVRDALGLTYDVSFELTLFERLSAGWFFVTVTSTPEKIHEAKQASVNVLLNVAYQPITPRELQRAKRTLLTRHESDQKDNAYWLSLLTHLQAPSVPSKRLECLRDLRAMYEAATLEDVYEAFSYLRLDEQSVFTCVGTSGKTAPPPPPQAAAPQGAAPAGNGQPAEMDTSAMFAALAQAARNVDLGRVMQTLQDKNQGDKPQ</sequence>
<feature type="domain" description="Peptidase M16 C-terminal" evidence="8">
    <location>
        <begin position="308"/>
        <end position="357"/>
    </location>
</feature>
<feature type="domain" description="Peptidase M16 C-terminal" evidence="8">
    <location>
        <begin position="931"/>
        <end position="1152"/>
    </location>
</feature>
<dbReference type="InterPro" id="IPR011765">
    <property type="entry name" value="Pept_M16_N"/>
</dbReference>
<proteinExistence type="inferred from homology"/>
<dbReference type="InterPro" id="IPR011249">
    <property type="entry name" value="Metalloenz_LuxS/M16"/>
</dbReference>
<feature type="region of interest" description="Disordered" evidence="6">
    <location>
        <begin position="1221"/>
        <end position="1253"/>
    </location>
</feature>
<keyword evidence="3" id="KW-0378">Hydrolase</keyword>
<dbReference type="InterPro" id="IPR007863">
    <property type="entry name" value="Peptidase_M16_C"/>
</dbReference>
<protein>
    <submittedName>
        <fullName evidence="9">Insulinase (Peptidase family m16) family protein isoform 2</fullName>
    </submittedName>
</protein>
<evidence type="ECO:0000256" key="3">
    <source>
        <dbReference type="ARBA" id="ARBA00022801"/>
    </source>
</evidence>
<evidence type="ECO:0000259" key="8">
    <source>
        <dbReference type="Pfam" id="PF05193"/>
    </source>
</evidence>
<evidence type="ECO:0000259" key="7">
    <source>
        <dbReference type="Pfam" id="PF00675"/>
    </source>
</evidence>
<reference evidence="9" key="1">
    <citation type="submission" date="2014-05" db="EMBL/GenBank/DDBJ databases">
        <title>The transcriptome of the halophilic microalga Tetraselmis sp. GSL018 isolated from the Great Salt Lake, Utah.</title>
        <authorList>
            <person name="Jinkerson R.E."/>
            <person name="D'Adamo S."/>
            <person name="Posewitz M.C."/>
        </authorList>
    </citation>
    <scope>NUCLEOTIDE SEQUENCE</scope>
    <source>
        <strain evidence="9">GSL018</strain>
    </source>
</reference>
<dbReference type="InterPro" id="IPR050626">
    <property type="entry name" value="Peptidase_M16"/>
</dbReference>
<gene>
    <name evidence="9" type="ORF">TSPGSL018_18250</name>
</gene>
<keyword evidence="2" id="KW-0645">Protease</keyword>
<keyword evidence="4" id="KW-0862">Zinc</keyword>
<evidence type="ECO:0000256" key="6">
    <source>
        <dbReference type="SAM" id="MobiDB-lite"/>
    </source>
</evidence>
<dbReference type="EMBL" id="GBEZ01008313">
    <property type="protein sequence ID" value="JAC77221.1"/>
    <property type="molecule type" value="Transcribed_RNA"/>
</dbReference>
<keyword evidence="5" id="KW-0482">Metalloprotease</keyword>
<feature type="region of interest" description="Disordered" evidence="6">
    <location>
        <begin position="350"/>
        <end position="376"/>
    </location>
</feature>
<dbReference type="PANTHER" id="PTHR43690">
    <property type="entry name" value="NARDILYSIN"/>
    <property type="match status" value="1"/>
</dbReference>
<evidence type="ECO:0000256" key="2">
    <source>
        <dbReference type="ARBA" id="ARBA00022670"/>
    </source>
</evidence>
<organism evidence="9">
    <name type="scientific">Tetraselmis sp. GSL018</name>
    <dbReference type="NCBI Taxonomy" id="582737"/>
    <lineage>
        <taxon>Eukaryota</taxon>
        <taxon>Viridiplantae</taxon>
        <taxon>Chlorophyta</taxon>
        <taxon>core chlorophytes</taxon>
        <taxon>Chlorodendrophyceae</taxon>
        <taxon>Chlorodendrales</taxon>
        <taxon>Chlorodendraceae</taxon>
        <taxon>Tetraselmis</taxon>
    </lineage>
</organism>
<evidence type="ECO:0000256" key="1">
    <source>
        <dbReference type="ARBA" id="ARBA00007261"/>
    </source>
</evidence>
<dbReference type="GO" id="GO:0006508">
    <property type="term" value="P:proteolysis"/>
    <property type="evidence" value="ECO:0007669"/>
    <property type="project" value="UniProtKB-KW"/>
</dbReference>
<evidence type="ECO:0000256" key="5">
    <source>
        <dbReference type="ARBA" id="ARBA00023049"/>
    </source>
</evidence>
<evidence type="ECO:0000256" key="4">
    <source>
        <dbReference type="ARBA" id="ARBA00022833"/>
    </source>
</evidence>
<feature type="compositionally biased region" description="Low complexity" evidence="6">
    <location>
        <begin position="1234"/>
        <end position="1248"/>
    </location>
</feature>
<dbReference type="MEROPS" id="M16.004"/>
<dbReference type="Gene3D" id="3.30.830.10">
    <property type="entry name" value="Metalloenzyme, LuxS/M16 peptidase-like"/>
    <property type="match status" value="4"/>
</dbReference>
<dbReference type="Pfam" id="PF05193">
    <property type="entry name" value="Peptidase_M16_C"/>
    <property type="match status" value="2"/>
</dbReference>
<feature type="domain" description="Peptidase M16 N-terminal" evidence="7">
    <location>
        <begin position="151"/>
        <end position="273"/>
    </location>
</feature>
<feature type="compositionally biased region" description="Low complexity" evidence="6">
    <location>
        <begin position="358"/>
        <end position="369"/>
    </location>
</feature>